<evidence type="ECO:0000313" key="4">
    <source>
        <dbReference type="EMBL" id="RFM31434.1"/>
    </source>
</evidence>
<dbReference type="Gene3D" id="3.40.50.2300">
    <property type="match status" value="1"/>
</dbReference>
<gene>
    <name evidence="4" type="ORF">DXN04_29075</name>
</gene>
<evidence type="ECO:0000256" key="1">
    <source>
        <dbReference type="PROSITE-ProRule" id="PRU00169"/>
    </source>
</evidence>
<evidence type="ECO:0000259" key="3">
    <source>
        <dbReference type="PROSITE" id="PS50930"/>
    </source>
</evidence>
<feature type="domain" description="HTH LytTR-type" evidence="3">
    <location>
        <begin position="128"/>
        <end position="197"/>
    </location>
</feature>
<dbReference type="PROSITE" id="PS50930">
    <property type="entry name" value="HTH_LYTTR"/>
    <property type="match status" value="1"/>
</dbReference>
<dbReference type="AlphaFoldDB" id="A0A3E1NUB5"/>
<keyword evidence="4" id="KW-0238">DNA-binding</keyword>
<protein>
    <submittedName>
        <fullName evidence="4">DNA-binding response regulator</fullName>
    </submittedName>
</protein>
<dbReference type="PANTHER" id="PTHR37299">
    <property type="entry name" value="TRANSCRIPTIONAL REGULATOR-RELATED"/>
    <property type="match status" value="1"/>
</dbReference>
<dbReference type="PROSITE" id="PS50110">
    <property type="entry name" value="RESPONSE_REGULATORY"/>
    <property type="match status" value="1"/>
</dbReference>
<dbReference type="Proteomes" id="UP000261174">
    <property type="component" value="Unassembled WGS sequence"/>
</dbReference>
<dbReference type="EMBL" id="QTJV01000014">
    <property type="protein sequence ID" value="RFM31434.1"/>
    <property type="molecule type" value="Genomic_DNA"/>
</dbReference>
<dbReference type="Gene3D" id="2.40.50.1020">
    <property type="entry name" value="LytTr DNA-binding domain"/>
    <property type="match status" value="1"/>
</dbReference>
<dbReference type="SMART" id="SM00448">
    <property type="entry name" value="REC"/>
    <property type="match status" value="1"/>
</dbReference>
<keyword evidence="5" id="KW-1185">Reference proteome</keyword>
<dbReference type="Pfam" id="PF04397">
    <property type="entry name" value="LytTR"/>
    <property type="match status" value="1"/>
</dbReference>
<sequence>MKPLDVITIDDEPIAHEILLHYSLHLPGMRLRKQFTCPEQAWAYLACHPVDLILLDIEMADVNGLSFYRSLAQRPMVIFTTAHPEYALEGFNVSAIDYLLKPFSAERFEQAILKAGMLRRVQDLSLSLTVRADYETKNILLSDILYIEGLNNYVKIYTTSSAHPLLSMMTLKEMMSRLPAEQFLRIHRSYIVPRHRVSAVNSRYITLAEKKLPVGDTYRTCVSALMSR</sequence>
<comment type="caution">
    <text evidence="4">The sequence shown here is derived from an EMBL/GenBank/DDBJ whole genome shotgun (WGS) entry which is preliminary data.</text>
</comment>
<dbReference type="GO" id="GO:0000156">
    <property type="term" value="F:phosphorelay response regulator activity"/>
    <property type="evidence" value="ECO:0007669"/>
    <property type="project" value="InterPro"/>
</dbReference>
<dbReference type="InterPro" id="IPR001789">
    <property type="entry name" value="Sig_transdc_resp-reg_receiver"/>
</dbReference>
<name>A0A3E1NUB5_9BACT</name>
<reference evidence="4 5" key="1">
    <citation type="submission" date="2018-08" db="EMBL/GenBank/DDBJ databases">
        <title>Chitinophaga sp. K20C18050901, a novel bacterium isolated from forest soil.</title>
        <authorList>
            <person name="Wang C."/>
        </authorList>
    </citation>
    <scope>NUCLEOTIDE SEQUENCE [LARGE SCALE GENOMIC DNA]</scope>
    <source>
        <strain evidence="4 5">K20C18050901</strain>
    </source>
</reference>
<dbReference type="SUPFAM" id="SSF52172">
    <property type="entry name" value="CheY-like"/>
    <property type="match status" value="1"/>
</dbReference>
<dbReference type="RefSeq" id="WP_116856932.1">
    <property type="nucleotide sequence ID" value="NZ_QTJV01000014.1"/>
</dbReference>
<evidence type="ECO:0000313" key="5">
    <source>
        <dbReference type="Proteomes" id="UP000261174"/>
    </source>
</evidence>
<dbReference type="InterPro" id="IPR007492">
    <property type="entry name" value="LytTR_DNA-bd_dom"/>
</dbReference>
<proteinExistence type="predicted"/>
<keyword evidence="1" id="KW-0597">Phosphoprotein</keyword>
<organism evidence="4 5">
    <name type="scientific">Chitinophaga silvisoli</name>
    <dbReference type="NCBI Taxonomy" id="2291814"/>
    <lineage>
        <taxon>Bacteria</taxon>
        <taxon>Pseudomonadati</taxon>
        <taxon>Bacteroidota</taxon>
        <taxon>Chitinophagia</taxon>
        <taxon>Chitinophagales</taxon>
        <taxon>Chitinophagaceae</taxon>
        <taxon>Chitinophaga</taxon>
    </lineage>
</organism>
<dbReference type="InterPro" id="IPR011006">
    <property type="entry name" value="CheY-like_superfamily"/>
</dbReference>
<dbReference type="InterPro" id="IPR046947">
    <property type="entry name" value="LytR-like"/>
</dbReference>
<evidence type="ECO:0000259" key="2">
    <source>
        <dbReference type="PROSITE" id="PS50110"/>
    </source>
</evidence>
<feature type="domain" description="Response regulatory" evidence="2">
    <location>
        <begin position="5"/>
        <end position="116"/>
    </location>
</feature>
<dbReference type="Pfam" id="PF00072">
    <property type="entry name" value="Response_reg"/>
    <property type="match status" value="1"/>
</dbReference>
<dbReference type="SMART" id="SM00850">
    <property type="entry name" value="LytTR"/>
    <property type="match status" value="1"/>
</dbReference>
<accession>A0A3E1NUB5</accession>
<dbReference type="GO" id="GO:0003677">
    <property type="term" value="F:DNA binding"/>
    <property type="evidence" value="ECO:0007669"/>
    <property type="project" value="UniProtKB-KW"/>
</dbReference>
<dbReference type="PANTHER" id="PTHR37299:SF1">
    <property type="entry name" value="STAGE 0 SPORULATION PROTEIN A HOMOLOG"/>
    <property type="match status" value="1"/>
</dbReference>
<dbReference type="OrthoDB" id="9787344at2"/>
<feature type="modified residue" description="4-aspartylphosphate" evidence="1">
    <location>
        <position position="56"/>
    </location>
</feature>